<keyword evidence="9" id="KW-1185">Reference proteome</keyword>
<dbReference type="InterPro" id="IPR051401">
    <property type="entry name" value="GtrA_CellWall_Glycosyl"/>
</dbReference>
<dbReference type="PANTHER" id="PTHR38459">
    <property type="entry name" value="PROPHAGE BACTOPRENOL-LINKED GLUCOSE TRANSLOCASE HOMOLOG"/>
    <property type="match status" value="1"/>
</dbReference>
<accession>A0ABX7R3W8</accession>
<dbReference type="Proteomes" id="UP000663207">
    <property type="component" value="Chromosome"/>
</dbReference>
<sequence>MSRPPLLKSLGRFALVGSGATFIHLLCALLFNEVLLLSPFIANLLAFCCAVLFSYTGHYHWTFLSNGRHAVQLPKFLLLAVMGLLLNQLLVFGLNGYLGLPYRLVLLVIVLVMPLLSFVLSRHLVFV</sequence>
<evidence type="ECO:0000256" key="6">
    <source>
        <dbReference type="SAM" id="Phobius"/>
    </source>
</evidence>
<dbReference type="RefSeq" id="WP_207381492.1">
    <property type="nucleotide sequence ID" value="NZ_CP071502.1"/>
</dbReference>
<keyword evidence="3 6" id="KW-0812">Transmembrane</keyword>
<comment type="similarity">
    <text evidence="2">Belongs to the GtrA family.</text>
</comment>
<reference evidence="8 9" key="1">
    <citation type="submission" date="2021-03" db="EMBL/GenBank/DDBJ databases">
        <title>Novel species identification of genus Shewanella.</title>
        <authorList>
            <person name="Liu G."/>
            <person name="Zhang Q."/>
        </authorList>
    </citation>
    <scope>NUCLEOTIDE SEQUENCE [LARGE SCALE GENOMIC DNA]</scope>
    <source>
        <strain evidence="8 9">FJAT-52962</strain>
    </source>
</reference>
<comment type="subcellular location">
    <subcellularLocation>
        <location evidence="1">Membrane</location>
        <topology evidence="1">Multi-pass membrane protein</topology>
    </subcellularLocation>
</comment>
<name>A0ABX7R3W8_9GAMM</name>
<evidence type="ECO:0000259" key="7">
    <source>
        <dbReference type="Pfam" id="PF04138"/>
    </source>
</evidence>
<evidence type="ECO:0000313" key="9">
    <source>
        <dbReference type="Proteomes" id="UP000663207"/>
    </source>
</evidence>
<evidence type="ECO:0000256" key="4">
    <source>
        <dbReference type="ARBA" id="ARBA00022989"/>
    </source>
</evidence>
<keyword evidence="4 6" id="KW-1133">Transmembrane helix</keyword>
<feature type="transmembrane region" description="Helical" evidence="6">
    <location>
        <begin position="12"/>
        <end position="31"/>
    </location>
</feature>
<protein>
    <submittedName>
        <fullName evidence="8">GtrA family protein</fullName>
    </submittedName>
</protein>
<feature type="transmembrane region" description="Helical" evidence="6">
    <location>
        <begin position="76"/>
        <end position="98"/>
    </location>
</feature>
<feature type="domain" description="GtrA/DPMS transmembrane" evidence="7">
    <location>
        <begin position="12"/>
        <end position="126"/>
    </location>
</feature>
<evidence type="ECO:0000256" key="3">
    <source>
        <dbReference type="ARBA" id="ARBA00022692"/>
    </source>
</evidence>
<organism evidence="8 9">
    <name type="scientific">Shewanella sedimentimangrovi</name>
    <dbReference type="NCBI Taxonomy" id="2814293"/>
    <lineage>
        <taxon>Bacteria</taxon>
        <taxon>Pseudomonadati</taxon>
        <taxon>Pseudomonadota</taxon>
        <taxon>Gammaproteobacteria</taxon>
        <taxon>Alteromonadales</taxon>
        <taxon>Shewanellaceae</taxon>
        <taxon>Shewanella</taxon>
    </lineage>
</organism>
<dbReference type="InterPro" id="IPR007267">
    <property type="entry name" value="GtrA_DPMS_TM"/>
</dbReference>
<evidence type="ECO:0000256" key="1">
    <source>
        <dbReference type="ARBA" id="ARBA00004141"/>
    </source>
</evidence>
<evidence type="ECO:0000256" key="2">
    <source>
        <dbReference type="ARBA" id="ARBA00009399"/>
    </source>
</evidence>
<dbReference type="PANTHER" id="PTHR38459:SF1">
    <property type="entry name" value="PROPHAGE BACTOPRENOL-LINKED GLUCOSE TRANSLOCASE HOMOLOG"/>
    <property type="match status" value="1"/>
</dbReference>
<feature type="transmembrane region" description="Helical" evidence="6">
    <location>
        <begin position="104"/>
        <end position="125"/>
    </location>
</feature>
<feature type="transmembrane region" description="Helical" evidence="6">
    <location>
        <begin position="37"/>
        <end position="55"/>
    </location>
</feature>
<evidence type="ECO:0000256" key="5">
    <source>
        <dbReference type="ARBA" id="ARBA00023136"/>
    </source>
</evidence>
<gene>
    <name evidence="8" type="ORF">JYB85_06195</name>
</gene>
<dbReference type="Pfam" id="PF04138">
    <property type="entry name" value="GtrA_DPMS_TM"/>
    <property type="match status" value="1"/>
</dbReference>
<keyword evidence="5 6" id="KW-0472">Membrane</keyword>
<evidence type="ECO:0000313" key="8">
    <source>
        <dbReference type="EMBL" id="QSX38409.1"/>
    </source>
</evidence>
<proteinExistence type="inferred from homology"/>
<dbReference type="EMBL" id="CP071502">
    <property type="protein sequence ID" value="QSX38409.1"/>
    <property type="molecule type" value="Genomic_DNA"/>
</dbReference>